<sequence>MTGGVVWKQEYSTFWGEERIFFICGAGMNRRKAISLLLRSKTSFHLTALSLPNVASDFIPRFPPFFDSSPEHHVQGFLLEMDILWDRPDILTRVEGDELEK</sequence>
<protein>
    <submittedName>
        <fullName evidence="1">Uncharacterized protein</fullName>
    </submittedName>
</protein>
<evidence type="ECO:0000313" key="2">
    <source>
        <dbReference type="Proteomes" id="UP000499080"/>
    </source>
</evidence>
<evidence type="ECO:0000313" key="1">
    <source>
        <dbReference type="EMBL" id="GBO09635.1"/>
    </source>
</evidence>
<keyword evidence="2" id="KW-1185">Reference proteome</keyword>
<gene>
    <name evidence="1" type="ORF">AVEN_89803_1</name>
</gene>
<reference evidence="1 2" key="1">
    <citation type="journal article" date="2019" name="Sci. Rep.">
        <title>Orb-weaving spider Araneus ventricosus genome elucidates the spidroin gene catalogue.</title>
        <authorList>
            <person name="Kono N."/>
            <person name="Nakamura H."/>
            <person name="Ohtoshi R."/>
            <person name="Moran D.A.P."/>
            <person name="Shinohara A."/>
            <person name="Yoshida Y."/>
            <person name="Fujiwara M."/>
            <person name="Mori M."/>
            <person name="Tomita M."/>
            <person name="Arakawa K."/>
        </authorList>
    </citation>
    <scope>NUCLEOTIDE SEQUENCE [LARGE SCALE GENOMIC DNA]</scope>
</reference>
<dbReference type="Proteomes" id="UP000499080">
    <property type="component" value="Unassembled WGS sequence"/>
</dbReference>
<name>A0A4Y2U9G0_ARAVE</name>
<dbReference type="EMBL" id="BGPR01034993">
    <property type="protein sequence ID" value="GBO09635.1"/>
    <property type="molecule type" value="Genomic_DNA"/>
</dbReference>
<proteinExistence type="predicted"/>
<organism evidence="1 2">
    <name type="scientific">Araneus ventricosus</name>
    <name type="common">Orbweaver spider</name>
    <name type="synonym">Epeira ventricosa</name>
    <dbReference type="NCBI Taxonomy" id="182803"/>
    <lineage>
        <taxon>Eukaryota</taxon>
        <taxon>Metazoa</taxon>
        <taxon>Ecdysozoa</taxon>
        <taxon>Arthropoda</taxon>
        <taxon>Chelicerata</taxon>
        <taxon>Arachnida</taxon>
        <taxon>Araneae</taxon>
        <taxon>Araneomorphae</taxon>
        <taxon>Entelegynae</taxon>
        <taxon>Araneoidea</taxon>
        <taxon>Araneidae</taxon>
        <taxon>Araneus</taxon>
    </lineage>
</organism>
<accession>A0A4Y2U9G0</accession>
<comment type="caution">
    <text evidence="1">The sequence shown here is derived from an EMBL/GenBank/DDBJ whole genome shotgun (WGS) entry which is preliminary data.</text>
</comment>
<dbReference type="AlphaFoldDB" id="A0A4Y2U9G0"/>